<name>M8CGM6_AEGTA</name>
<evidence type="ECO:0000256" key="1">
    <source>
        <dbReference type="SAM" id="MobiDB-lite"/>
    </source>
</evidence>
<dbReference type="EnsemblPlants" id="EMT26332">
    <property type="protein sequence ID" value="EMT26332"/>
    <property type="gene ID" value="F775_24496"/>
</dbReference>
<sequence length="114" mass="12003">MATRATMAPAPINTFGQVPPYSPTPAPSSSGALPKPLSRGPRPQPLRPSSPEPAAAFFHRASGGSAFLSRAFPWMFPAVIHFTVGRAAPVSVGRPGPCRRLSRALPPFCSIRCP</sequence>
<reference evidence="2" key="1">
    <citation type="submission" date="2015-06" db="UniProtKB">
        <authorList>
            <consortium name="EnsemblPlants"/>
        </authorList>
    </citation>
    <scope>IDENTIFICATION</scope>
</reference>
<protein>
    <submittedName>
        <fullName evidence="2">Uncharacterized protein</fullName>
    </submittedName>
</protein>
<organism evidence="2">
    <name type="scientific">Aegilops tauschii</name>
    <name type="common">Tausch's goatgrass</name>
    <name type="synonym">Aegilops squarrosa</name>
    <dbReference type="NCBI Taxonomy" id="37682"/>
    <lineage>
        <taxon>Eukaryota</taxon>
        <taxon>Viridiplantae</taxon>
        <taxon>Streptophyta</taxon>
        <taxon>Embryophyta</taxon>
        <taxon>Tracheophyta</taxon>
        <taxon>Spermatophyta</taxon>
        <taxon>Magnoliopsida</taxon>
        <taxon>Liliopsida</taxon>
        <taxon>Poales</taxon>
        <taxon>Poaceae</taxon>
        <taxon>BOP clade</taxon>
        <taxon>Pooideae</taxon>
        <taxon>Triticodae</taxon>
        <taxon>Triticeae</taxon>
        <taxon>Triticinae</taxon>
        <taxon>Aegilops</taxon>
    </lineage>
</organism>
<feature type="region of interest" description="Disordered" evidence="1">
    <location>
        <begin position="1"/>
        <end position="55"/>
    </location>
</feature>
<proteinExistence type="predicted"/>
<accession>M8CGM6</accession>
<evidence type="ECO:0000313" key="2">
    <source>
        <dbReference type="EnsemblPlants" id="EMT26332"/>
    </source>
</evidence>
<feature type="compositionally biased region" description="Pro residues" evidence="1">
    <location>
        <begin position="42"/>
        <end position="51"/>
    </location>
</feature>
<dbReference type="AlphaFoldDB" id="M8CGM6"/>